<dbReference type="Proteomes" id="UP000824998">
    <property type="component" value="Unassembled WGS sequence"/>
</dbReference>
<comment type="caution">
    <text evidence="2">The sequence shown here is derived from an EMBL/GenBank/DDBJ whole genome shotgun (WGS) entry which is preliminary data.</text>
</comment>
<feature type="compositionally biased region" description="Low complexity" evidence="1">
    <location>
        <begin position="180"/>
        <end position="193"/>
    </location>
</feature>
<accession>A0A9P8CA25</accession>
<feature type="compositionally biased region" description="Basic and acidic residues" evidence="1">
    <location>
        <begin position="68"/>
        <end position="77"/>
    </location>
</feature>
<feature type="region of interest" description="Disordered" evidence="1">
    <location>
        <begin position="168"/>
        <end position="206"/>
    </location>
</feature>
<feature type="region of interest" description="Disordered" evidence="1">
    <location>
        <begin position="34"/>
        <end position="151"/>
    </location>
</feature>
<gene>
    <name evidence="2" type="ORF">BJ875DRAFT_364633</name>
</gene>
<sequence>MSAPSKQSSRWGSFLQQAVAGVESRLDNILAEGEENMAQAKLPLPVTTPATPKTEGSTSRTASVGNRTNDRLQERLARAVAAKNAQKAEKADSLALSSGVPSRAGSPATAPESPRQSIDTEPAKIAEPLVVAAPQDENKRDNSVRAETPSIEVQTVGIKDAAIVDGQESSSGLLAKFDGEASPRPSAESSRSSIPGDSLDSARQRL</sequence>
<proteinExistence type="predicted"/>
<evidence type="ECO:0000256" key="1">
    <source>
        <dbReference type="SAM" id="MobiDB-lite"/>
    </source>
</evidence>
<feature type="compositionally biased region" description="Polar residues" evidence="1">
    <location>
        <begin position="48"/>
        <end position="67"/>
    </location>
</feature>
<reference evidence="2" key="1">
    <citation type="journal article" date="2021" name="IMA Fungus">
        <title>Genomic characterization of three marine fungi, including Emericellopsis atlantica sp. nov. with signatures of a generalist lifestyle and marine biomass degradation.</title>
        <authorList>
            <person name="Hagestad O.C."/>
            <person name="Hou L."/>
            <person name="Andersen J.H."/>
            <person name="Hansen E.H."/>
            <person name="Altermark B."/>
            <person name="Li C."/>
            <person name="Kuhnert E."/>
            <person name="Cox R.J."/>
            <person name="Crous P.W."/>
            <person name="Spatafora J.W."/>
            <person name="Lail K."/>
            <person name="Amirebrahimi M."/>
            <person name="Lipzen A."/>
            <person name="Pangilinan J."/>
            <person name="Andreopoulos W."/>
            <person name="Hayes R.D."/>
            <person name="Ng V."/>
            <person name="Grigoriev I.V."/>
            <person name="Jackson S.A."/>
            <person name="Sutton T.D.S."/>
            <person name="Dobson A.D.W."/>
            <person name="Rama T."/>
        </authorList>
    </citation>
    <scope>NUCLEOTIDE SEQUENCE</scope>
    <source>
        <strain evidence="2">TRa018bII</strain>
    </source>
</reference>
<evidence type="ECO:0000313" key="3">
    <source>
        <dbReference type="Proteomes" id="UP000824998"/>
    </source>
</evidence>
<dbReference type="OrthoDB" id="74178at2759"/>
<feature type="non-terminal residue" evidence="2">
    <location>
        <position position="206"/>
    </location>
</feature>
<protein>
    <submittedName>
        <fullName evidence="2">Uncharacterized protein</fullName>
    </submittedName>
</protein>
<keyword evidence="3" id="KW-1185">Reference proteome</keyword>
<evidence type="ECO:0000313" key="2">
    <source>
        <dbReference type="EMBL" id="KAG9239459.1"/>
    </source>
</evidence>
<organism evidence="2 3">
    <name type="scientific">Amylocarpus encephaloides</name>
    <dbReference type="NCBI Taxonomy" id="45428"/>
    <lineage>
        <taxon>Eukaryota</taxon>
        <taxon>Fungi</taxon>
        <taxon>Dikarya</taxon>
        <taxon>Ascomycota</taxon>
        <taxon>Pezizomycotina</taxon>
        <taxon>Leotiomycetes</taxon>
        <taxon>Helotiales</taxon>
        <taxon>Helotiales incertae sedis</taxon>
        <taxon>Amylocarpus</taxon>
    </lineage>
</organism>
<name>A0A9P8CA25_9HELO</name>
<dbReference type="AlphaFoldDB" id="A0A9P8CA25"/>
<dbReference type="EMBL" id="MU251358">
    <property type="protein sequence ID" value="KAG9239459.1"/>
    <property type="molecule type" value="Genomic_DNA"/>
</dbReference>